<keyword evidence="1 7" id="KW-0806">Transcription termination</keyword>
<feature type="compositionally biased region" description="Acidic residues" evidence="8">
    <location>
        <begin position="359"/>
        <end position="391"/>
    </location>
</feature>
<dbReference type="PROSITE" id="PS50084">
    <property type="entry name" value="KH_TYPE_1"/>
    <property type="match status" value="1"/>
</dbReference>
<dbReference type="InterPro" id="IPR009019">
    <property type="entry name" value="KH_sf_prok-type"/>
</dbReference>
<protein>
    <recommendedName>
        <fullName evidence="7">Transcription termination/antitermination protein NusA</fullName>
    </recommendedName>
</protein>
<comment type="subcellular location">
    <subcellularLocation>
        <location evidence="7">Cytoplasm</location>
    </subcellularLocation>
</comment>
<reference evidence="11 12" key="1">
    <citation type="journal article" date="2015" name="PeerJ">
        <title>First genomic representation of candidate bacterial phylum KSB3 points to enhanced environmental sensing as a trigger of wastewater bulking.</title>
        <authorList>
            <person name="Sekiguchi Y."/>
            <person name="Ohashi A."/>
            <person name="Parks D.H."/>
            <person name="Yamauchi T."/>
            <person name="Tyson G.W."/>
            <person name="Hugenholtz P."/>
        </authorList>
    </citation>
    <scope>NUCLEOTIDE SEQUENCE [LARGE SCALE GENOMIC DNA]</scope>
</reference>
<evidence type="ECO:0000259" key="9">
    <source>
        <dbReference type="SMART" id="SM00316"/>
    </source>
</evidence>
<dbReference type="Gene3D" id="3.30.300.20">
    <property type="match status" value="2"/>
</dbReference>
<dbReference type="GO" id="GO:0003723">
    <property type="term" value="F:RNA binding"/>
    <property type="evidence" value="ECO:0007669"/>
    <property type="project" value="UniProtKB-UniRule"/>
</dbReference>
<organism evidence="11 12">
    <name type="scientific">Candidatus Moduliflexus flocculans</name>
    <dbReference type="NCBI Taxonomy" id="1499966"/>
    <lineage>
        <taxon>Bacteria</taxon>
        <taxon>Candidatus Moduliflexota</taxon>
        <taxon>Candidatus Moduliflexia</taxon>
        <taxon>Candidatus Moduliflexales</taxon>
        <taxon>Candidatus Moduliflexaceae</taxon>
    </lineage>
</organism>
<evidence type="ECO:0000313" key="12">
    <source>
        <dbReference type="Proteomes" id="UP000030700"/>
    </source>
</evidence>
<dbReference type="FunFam" id="3.30.300.20:FF:000005">
    <property type="entry name" value="Transcription termination/antitermination protein NusA"/>
    <property type="match status" value="1"/>
</dbReference>
<dbReference type="SUPFAM" id="SSF69705">
    <property type="entry name" value="Transcription factor NusA, N-terminal domain"/>
    <property type="match status" value="1"/>
</dbReference>
<name>A0A081BSH0_9BACT</name>
<keyword evidence="6 7" id="KW-0804">Transcription</keyword>
<keyword evidence="2 7" id="KW-0963">Cytoplasm</keyword>
<evidence type="ECO:0000256" key="8">
    <source>
        <dbReference type="SAM" id="MobiDB-lite"/>
    </source>
</evidence>
<dbReference type="GO" id="GO:0003700">
    <property type="term" value="F:DNA-binding transcription factor activity"/>
    <property type="evidence" value="ECO:0007669"/>
    <property type="project" value="InterPro"/>
</dbReference>
<dbReference type="EMBL" id="DF820461">
    <property type="protein sequence ID" value="GAK54351.1"/>
    <property type="molecule type" value="Genomic_DNA"/>
</dbReference>
<gene>
    <name evidence="7" type="primary">nusA</name>
    <name evidence="11" type="ORF">U14_05636</name>
</gene>
<dbReference type="InterPro" id="IPR015946">
    <property type="entry name" value="KH_dom-like_a/b"/>
</dbReference>
<evidence type="ECO:0000256" key="1">
    <source>
        <dbReference type="ARBA" id="ARBA00022472"/>
    </source>
</evidence>
<dbReference type="PANTHER" id="PTHR22648">
    <property type="entry name" value="TRANSCRIPTION TERMINATION FACTOR NUSA"/>
    <property type="match status" value="1"/>
</dbReference>
<dbReference type="GO" id="GO:0006353">
    <property type="term" value="P:DNA-templated transcription termination"/>
    <property type="evidence" value="ECO:0007669"/>
    <property type="project" value="UniProtKB-UniRule"/>
</dbReference>
<dbReference type="FunFam" id="3.30.300.20:FF:000002">
    <property type="entry name" value="Transcription termination/antitermination protein NusA"/>
    <property type="match status" value="1"/>
</dbReference>
<sequence>MNRELIQLLEQIAREKGLPLKVIVEAVISAIELAAKKQRDKSRFDVEYDEESGTLHLYAIKDVVAQVTDSKSEIDLLSARKIEPTAEIGDEVYVERDISDLGRISAQKARQIISQKVKEAEKYKAFEAYKERIGEVVLATVQRIDNGVVVSLGDSEAILPRREQIPGEFYKRGDKIRAMITDVRLGSSGKWPQILLSRTSDDFLFRLFEIEVPEIAEGIVELVAVARDPGVRAKIGVRSLEKNVDPVGACVGMRGARIQSIVRELRGEKIDIIEWTDNPAELVSRAITPAKVQSASVHSADRTVDIVVADDQLALAIGKKGQNAKLAVRLTKWRINILSESERKVAVQASFERAFSQTDVEEPDLEEDDTYFDDETDDGVTAEQDALDSEI</sequence>
<dbReference type="PANTHER" id="PTHR22648:SF0">
    <property type="entry name" value="TRANSCRIPTION TERMINATION_ANTITERMINATION PROTEIN NUSA"/>
    <property type="match status" value="1"/>
</dbReference>
<proteinExistence type="inferred from homology"/>
<dbReference type="CDD" id="cd02134">
    <property type="entry name" value="KH-II_NusA_rpt1"/>
    <property type="match status" value="1"/>
</dbReference>
<keyword evidence="12" id="KW-1185">Reference proteome</keyword>
<dbReference type="CDD" id="cd04455">
    <property type="entry name" value="S1_NusA"/>
    <property type="match status" value="1"/>
</dbReference>
<keyword evidence="4 7" id="KW-0694">RNA-binding</keyword>
<feature type="domain" description="S1 motif" evidence="9">
    <location>
        <begin position="132"/>
        <end position="199"/>
    </location>
</feature>
<dbReference type="HAMAP" id="MF_00945_B">
    <property type="entry name" value="NusA_B"/>
    <property type="match status" value="1"/>
</dbReference>
<dbReference type="HOGENOM" id="CLU_029242_2_2_0"/>
<dbReference type="STRING" id="1499966.U14_05636"/>
<accession>A0A081BSH0</accession>
<dbReference type="GO" id="GO:0031564">
    <property type="term" value="P:transcription antitermination"/>
    <property type="evidence" value="ECO:0007669"/>
    <property type="project" value="UniProtKB-UniRule"/>
</dbReference>
<dbReference type="Pfam" id="PF26594">
    <property type="entry name" value="KH_NusA_2nd"/>
    <property type="match status" value="1"/>
</dbReference>
<feature type="domain" description="K Homology" evidence="10">
    <location>
        <begin position="229"/>
        <end position="292"/>
    </location>
</feature>
<dbReference type="InterPro" id="IPR058582">
    <property type="entry name" value="KH_NusA_2nd"/>
</dbReference>
<dbReference type="GO" id="GO:0005829">
    <property type="term" value="C:cytosol"/>
    <property type="evidence" value="ECO:0007669"/>
    <property type="project" value="TreeGrafter"/>
</dbReference>
<evidence type="ECO:0000256" key="4">
    <source>
        <dbReference type="ARBA" id="ARBA00022884"/>
    </source>
</evidence>
<dbReference type="SUPFAM" id="SSF54814">
    <property type="entry name" value="Prokaryotic type KH domain (KH-domain type II)"/>
    <property type="match status" value="2"/>
</dbReference>
<dbReference type="InterPro" id="IPR004087">
    <property type="entry name" value="KH_dom"/>
</dbReference>
<comment type="similarity">
    <text evidence="7">Belongs to the NusA family.</text>
</comment>
<evidence type="ECO:0000259" key="10">
    <source>
        <dbReference type="SMART" id="SM00322"/>
    </source>
</evidence>
<dbReference type="InterPro" id="IPR003029">
    <property type="entry name" value="S1_domain"/>
</dbReference>
<keyword evidence="5 7" id="KW-0805">Transcription regulation</keyword>
<dbReference type="SMART" id="SM00322">
    <property type="entry name" value="KH"/>
    <property type="match status" value="2"/>
</dbReference>
<evidence type="ECO:0000256" key="2">
    <source>
        <dbReference type="ARBA" id="ARBA00022490"/>
    </source>
</evidence>
<evidence type="ECO:0000256" key="6">
    <source>
        <dbReference type="ARBA" id="ARBA00023163"/>
    </source>
</evidence>
<dbReference type="InterPro" id="IPR013735">
    <property type="entry name" value="TF_NusA_N"/>
</dbReference>
<dbReference type="CDD" id="cd22529">
    <property type="entry name" value="KH-II_NusA_rpt2"/>
    <property type="match status" value="1"/>
</dbReference>
<dbReference type="SUPFAM" id="SSF50249">
    <property type="entry name" value="Nucleic acid-binding proteins"/>
    <property type="match status" value="1"/>
</dbReference>
<keyword evidence="3 7" id="KW-0889">Transcription antitermination</keyword>
<dbReference type="Gene3D" id="2.40.50.140">
    <property type="entry name" value="Nucleic acid-binding proteins"/>
    <property type="match status" value="1"/>
</dbReference>
<dbReference type="Pfam" id="PF08529">
    <property type="entry name" value="NusA_N"/>
    <property type="match status" value="1"/>
</dbReference>
<dbReference type="InterPro" id="IPR010213">
    <property type="entry name" value="TF_NusA"/>
</dbReference>
<evidence type="ECO:0000256" key="5">
    <source>
        <dbReference type="ARBA" id="ARBA00023015"/>
    </source>
</evidence>
<evidence type="ECO:0000256" key="3">
    <source>
        <dbReference type="ARBA" id="ARBA00022814"/>
    </source>
</evidence>
<comment type="function">
    <text evidence="7">Participates in both transcription termination and antitermination.</text>
</comment>
<dbReference type="Proteomes" id="UP000030700">
    <property type="component" value="Unassembled WGS sequence"/>
</dbReference>
<dbReference type="Gene3D" id="3.30.1480.10">
    <property type="entry name" value="NusA, N-terminal domain"/>
    <property type="match status" value="1"/>
</dbReference>
<dbReference type="InterPro" id="IPR025249">
    <property type="entry name" value="TF_NusA_KH_1st"/>
</dbReference>
<dbReference type="InterPro" id="IPR036555">
    <property type="entry name" value="NusA_N_sf"/>
</dbReference>
<dbReference type="SMART" id="SM00316">
    <property type="entry name" value="S1"/>
    <property type="match status" value="1"/>
</dbReference>
<evidence type="ECO:0000256" key="7">
    <source>
        <dbReference type="HAMAP-Rule" id="MF_00945"/>
    </source>
</evidence>
<dbReference type="Pfam" id="PF13184">
    <property type="entry name" value="KH_NusA_1st"/>
    <property type="match status" value="1"/>
</dbReference>
<dbReference type="AlphaFoldDB" id="A0A081BSH0"/>
<comment type="subunit">
    <text evidence="7">Monomer. Binds directly to the core enzyme of the DNA-dependent RNA polymerase and to nascent RNA.</text>
</comment>
<dbReference type="NCBIfam" id="TIGR01953">
    <property type="entry name" value="NusA"/>
    <property type="match status" value="1"/>
</dbReference>
<dbReference type="InterPro" id="IPR012340">
    <property type="entry name" value="NA-bd_OB-fold"/>
</dbReference>
<feature type="region of interest" description="Disordered" evidence="8">
    <location>
        <begin position="356"/>
        <end position="391"/>
    </location>
</feature>
<feature type="domain" description="K Homology" evidence="10">
    <location>
        <begin position="300"/>
        <end position="366"/>
    </location>
</feature>
<evidence type="ECO:0000313" key="11">
    <source>
        <dbReference type="EMBL" id="GAK54351.1"/>
    </source>
</evidence>
<dbReference type="InterPro" id="IPR030842">
    <property type="entry name" value="TF_NusA_bacterial"/>
</dbReference>